<dbReference type="InterPro" id="IPR004314">
    <property type="entry name" value="Neprosin"/>
</dbReference>
<evidence type="ECO:0000313" key="2">
    <source>
        <dbReference type="EnsemblPlants" id="OPUNC01G39780.1"/>
    </source>
</evidence>
<dbReference type="HOGENOM" id="CLU_030538_3_0_1"/>
<dbReference type="PANTHER" id="PTHR31589:SF112">
    <property type="entry name" value="OS01G0834300 PROTEIN"/>
    <property type="match status" value="1"/>
</dbReference>
<dbReference type="OMA" id="HINPERY"/>
<feature type="domain" description="Neprosin PEP catalytic" evidence="1">
    <location>
        <begin position="1"/>
        <end position="235"/>
    </location>
</feature>
<dbReference type="Pfam" id="PF03080">
    <property type="entry name" value="Neprosin"/>
    <property type="match status" value="1"/>
</dbReference>
<dbReference type="Proteomes" id="UP000026962">
    <property type="component" value="Chromosome 1"/>
</dbReference>
<dbReference type="PANTHER" id="PTHR31589">
    <property type="entry name" value="PROTEIN, PUTATIVE (DUF239)-RELATED-RELATED"/>
    <property type="match status" value="1"/>
</dbReference>
<reference evidence="2" key="1">
    <citation type="submission" date="2015-04" db="UniProtKB">
        <authorList>
            <consortium name="EnsemblPlants"/>
        </authorList>
    </citation>
    <scope>IDENTIFICATION</scope>
</reference>
<dbReference type="PROSITE" id="PS52045">
    <property type="entry name" value="NEPROSIN_PEP_CD"/>
    <property type="match status" value="1"/>
</dbReference>
<dbReference type="Gramene" id="OPUNC01G39780.1">
    <property type="protein sequence ID" value="OPUNC01G39780.1"/>
    <property type="gene ID" value="OPUNC01G39780"/>
</dbReference>
<name>A0A0E0JSF4_ORYPU</name>
<keyword evidence="3" id="KW-1185">Reference proteome</keyword>
<reference evidence="2" key="2">
    <citation type="submission" date="2018-05" db="EMBL/GenBank/DDBJ databases">
        <title>OpunRS2 (Oryza punctata Reference Sequence Version 2).</title>
        <authorList>
            <person name="Zhang J."/>
            <person name="Kudrna D."/>
            <person name="Lee S."/>
            <person name="Talag J."/>
            <person name="Welchert J."/>
            <person name="Wing R.A."/>
        </authorList>
    </citation>
    <scope>NUCLEOTIDE SEQUENCE [LARGE SCALE GENOMIC DNA]</scope>
</reference>
<evidence type="ECO:0000313" key="3">
    <source>
        <dbReference type="Proteomes" id="UP000026962"/>
    </source>
</evidence>
<accession>A0A0E0JSF4</accession>
<evidence type="ECO:0000259" key="1">
    <source>
        <dbReference type="PROSITE" id="PS52045"/>
    </source>
</evidence>
<proteinExistence type="predicted"/>
<dbReference type="Gene3D" id="3.90.1320.10">
    <property type="entry name" value="Outer-capsid protein sigma 3, large lobe"/>
    <property type="match status" value="1"/>
</dbReference>
<protein>
    <recommendedName>
        <fullName evidence="1">Neprosin PEP catalytic domain-containing protein</fullName>
    </recommendedName>
</protein>
<sequence length="235" mass="26018">MTSLSSYYGLEVTTDVYGISLLDKKQTSGIVVSLNYIGDYTLPNYNSAVFGWHVQPRLYGDSHVHFYVYWTTDGFQKTGCFNLDCPGYVPEVGTSIMPGIPIKSVSEPDGTKHTIIFKILKDGGGDWLLHFGFDSEPHLVGRFPGYLFNNLRYKADAIKIVGYAVTPKRHLIPMGSGYLSNSRKAASFSHIQFIDQSGHASKIPQDTPSMVTDPNIYSISPISPEGKFTYGGPRK</sequence>
<dbReference type="EnsemblPlants" id="OPUNC01G39780.1">
    <property type="protein sequence ID" value="OPUNC01G39780.1"/>
    <property type="gene ID" value="OPUNC01G39780"/>
</dbReference>
<dbReference type="AlphaFoldDB" id="A0A0E0JSF4"/>
<dbReference type="STRING" id="4537.A0A0E0JSF4"/>
<dbReference type="InterPro" id="IPR053168">
    <property type="entry name" value="Glutamic_endopeptidase"/>
</dbReference>
<organism evidence="2">
    <name type="scientific">Oryza punctata</name>
    <name type="common">Red rice</name>
    <dbReference type="NCBI Taxonomy" id="4537"/>
    <lineage>
        <taxon>Eukaryota</taxon>
        <taxon>Viridiplantae</taxon>
        <taxon>Streptophyta</taxon>
        <taxon>Embryophyta</taxon>
        <taxon>Tracheophyta</taxon>
        <taxon>Spermatophyta</taxon>
        <taxon>Magnoliopsida</taxon>
        <taxon>Liliopsida</taxon>
        <taxon>Poales</taxon>
        <taxon>Poaceae</taxon>
        <taxon>BOP clade</taxon>
        <taxon>Oryzoideae</taxon>
        <taxon>Oryzeae</taxon>
        <taxon>Oryzinae</taxon>
        <taxon>Oryza</taxon>
    </lineage>
</organism>